<dbReference type="PANTHER" id="PTHR42894">
    <property type="entry name" value="N-(5'-PHOSPHORIBOSYL)ANTHRANILATE ISOMERASE"/>
    <property type="match status" value="1"/>
</dbReference>
<proteinExistence type="inferred from homology"/>
<dbReference type="CDD" id="cd00405">
    <property type="entry name" value="PRAI"/>
    <property type="match status" value="1"/>
</dbReference>
<evidence type="ECO:0000256" key="3">
    <source>
        <dbReference type="ARBA" id="ARBA00012572"/>
    </source>
</evidence>
<evidence type="ECO:0000256" key="4">
    <source>
        <dbReference type="ARBA" id="ARBA00022272"/>
    </source>
</evidence>
<comment type="catalytic activity">
    <reaction evidence="1 9">
        <text>N-(5-phospho-beta-D-ribosyl)anthranilate = 1-(2-carboxyphenylamino)-1-deoxy-D-ribulose 5-phosphate</text>
        <dbReference type="Rhea" id="RHEA:21540"/>
        <dbReference type="ChEBI" id="CHEBI:18277"/>
        <dbReference type="ChEBI" id="CHEBI:58613"/>
        <dbReference type="EC" id="5.3.1.24"/>
    </reaction>
</comment>
<dbReference type="GO" id="GO:0004640">
    <property type="term" value="F:phosphoribosylanthranilate isomerase activity"/>
    <property type="evidence" value="ECO:0007669"/>
    <property type="project" value="UniProtKB-UniRule"/>
</dbReference>
<feature type="domain" description="N-(5'phosphoribosyl) anthranilate isomerase (PRAI)" evidence="10">
    <location>
        <begin position="4"/>
        <end position="180"/>
    </location>
</feature>
<comment type="pathway">
    <text evidence="2 9">Amino-acid biosynthesis; L-tryptophan biosynthesis; L-tryptophan from chorismate: step 3/5.</text>
</comment>
<evidence type="ECO:0000256" key="1">
    <source>
        <dbReference type="ARBA" id="ARBA00001164"/>
    </source>
</evidence>
<dbReference type="HAMAP" id="MF_00135">
    <property type="entry name" value="PRAI"/>
    <property type="match status" value="1"/>
</dbReference>
<dbReference type="InterPro" id="IPR011060">
    <property type="entry name" value="RibuloseP-bd_barrel"/>
</dbReference>
<comment type="similarity">
    <text evidence="9">Belongs to the TrpF family.</text>
</comment>
<comment type="caution">
    <text evidence="11">The sequence shown here is derived from an EMBL/GenBank/DDBJ whole genome shotgun (WGS) entry which is preliminary data.</text>
</comment>
<accession>A0A917LGW3</accession>
<evidence type="ECO:0000256" key="5">
    <source>
        <dbReference type="ARBA" id="ARBA00022605"/>
    </source>
</evidence>
<dbReference type="RefSeq" id="WP_188614532.1">
    <property type="nucleotide sequence ID" value="NZ_BMJT01000004.1"/>
</dbReference>
<keyword evidence="8 9" id="KW-0413">Isomerase</keyword>
<evidence type="ECO:0000313" key="11">
    <source>
        <dbReference type="EMBL" id="GGG22537.1"/>
    </source>
</evidence>
<evidence type="ECO:0000259" key="10">
    <source>
        <dbReference type="Pfam" id="PF00697"/>
    </source>
</evidence>
<dbReference type="PANTHER" id="PTHR42894:SF1">
    <property type="entry name" value="N-(5'-PHOSPHORIBOSYL)ANTHRANILATE ISOMERASE"/>
    <property type="match status" value="1"/>
</dbReference>
<gene>
    <name evidence="9 11" type="primary">trpF</name>
    <name evidence="11" type="ORF">GCM10007425_16240</name>
</gene>
<protein>
    <recommendedName>
        <fullName evidence="4 9">N-(5'-phosphoribosyl)anthranilate isomerase</fullName>
        <shortName evidence="9">PRAI</shortName>
        <ecNumber evidence="3 9">5.3.1.24</ecNumber>
    </recommendedName>
</protein>
<evidence type="ECO:0000313" key="12">
    <source>
        <dbReference type="Proteomes" id="UP000616608"/>
    </source>
</evidence>
<evidence type="ECO:0000256" key="6">
    <source>
        <dbReference type="ARBA" id="ARBA00022822"/>
    </source>
</evidence>
<reference evidence="11" key="2">
    <citation type="submission" date="2020-09" db="EMBL/GenBank/DDBJ databases">
        <authorList>
            <person name="Sun Q."/>
            <person name="Zhou Y."/>
        </authorList>
    </citation>
    <scope>NUCLEOTIDE SEQUENCE</scope>
    <source>
        <strain evidence="11">CGMCC 1.15760</strain>
    </source>
</reference>
<dbReference type="InterPro" id="IPR013785">
    <property type="entry name" value="Aldolase_TIM"/>
</dbReference>
<dbReference type="InterPro" id="IPR001240">
    <property type="entry name" value="PRAI_dom"/>
</dbReference>
<evidence type="ECO:0000256" key="7">
    <source>
        <dbReference type="ARBA" id="ARBA00023141"/>
    </source>
</evidence>
<dbReference type="SUPFAM" id="SSF51366">
    <property type="entry name" value="Ribulose-phoshate binding barrel"/>
    <property type="match status" value="1"/>
</dbReference>
<dbReference type="InterPro" id="IPR044643">
    <property type="entry name" value="TrpF_fam"/>
</dbReference>
<keyword evidence="12" id="KW-1185">Reference proteome</keyword>
<keyword evidence="5 9" id="KW-0028">Amino-acid biosynthesis</keyword>
<dbReference type="Gene3D" id="3.20.20.70">
    <property type="entry name" value="Aldolase class I"/>
    <property type="match status" value="1"/>
</dbReference>
<reference evidence="11" key="1">
    <citation type="journal article" date="2014" name="Int. J. Syst. Evol. Microbiol.">
        <title>Complete genome sequence of Corynebacterium casei LMG S-19264T (=DSM 44701T), isolated from a smear-ripened cheese.</title>
        <authorList>
            <consortium name="US DOE Joint Genome Institute (JGI-PGF)"/>
            <person name="Walter F."/>
            <person name="Albersmeier A."/>
            <person name="Kalinowski J."/>
            <person name="Ruckert C."/>
        </authorList>
    </citation>
    <scope>NUCLEOTIDE SEQUENCE</scope>
    <source>
        <strain evidence="11">CGMCC 1.15760</strain>
    </source>
</reference>
<dbReference type="Proteomes" id="UP000616608">
    <property type="component" value="Unassembled WGS sequence"/>
</dbReference>
<evidence type="ECO:0000256" key="2">
    <source>
        <dbReference type="ARBA" id="ARBA00004664"/>
    </source>
</evidence>
<name>A0A917LGW3_9BACI</name>
<evidence type="ECO:0000256" key="8">
    <source>
        <dbReference type="ARBA" id="ARBA00023235"/>
    </source>
</evidence>
<keyword evidence="7 9" id="KW-0057">Aromatic amino acid biosynthesis</keyword>
<dbReference type="AlphaFoldDB" id="A0A917LGW3"/>
<keyword evidence="6 9" id="KW-0822">Tryptophan biosynthesis</keyword>
<dbReference type="EMBL" id="BMJT01000004">
    <property type="protein sequence ID" value="GGG22537.1"/>
    <property type="molecule type" value="Genomic_DNA"/>
</dbReference>
<sequence length="188" mass="20635">MLIKICGIQDVETARFVQLTGADLIGVVFAKSKRQITKEVAQDIAKTVKIPVVGVFVNESIKTINQLVKDIPLDYVQLHGDETEDFAKKITVPVIKAFKKGHENPHYASCYHLIDNEVAGAGIAYDYRTVTLSDRTFLAGGLTVENVTQAVQLQPIGIDVSSGVETNGVKDKIKIKQFIEKARSVTHV</sequence>
<dbReference type="Pfam" id="PF00697">
    <property type="entry name" value="PRAI"/>
    <property type="match status" value="1"/>
</dbReference>
<dbReference type="GO" id="GO:0000162">
    <property type="term" value="P:L-tryptophan biosynthetic process"/>
    <property type="evidence" value="ECO:0007669"/>
    <property type="project" value="UniProtKB-UniRule"/>
</dbReference>
<organism evidence="11 12">
    <name type="scientific">Lysinibacillus alkalisoli</name>
    <dbReference type="NCBI Taxonomy" id="1911548"/>
    <lineage>
        <taxon>Bacteria</taxon>
        <taxon>Bacillati</taxon>
        <taxon>Bacillota</taxon>
        <taxon>Bacilli</taxon>
        <taxon>Bacillales</taxon>
        <taxon>Bacillaceae</taxon>
        <taxon>Lysinibacillus</taxon>
    </lineage>
</organism>
<dbReference type="EC" id="5.3.1.24" evidence="3 9"/>
<evidence type="ECO:0000256" key="9">
    <source>
        <dbReference type="HAMAP-Rule" id="MF_00135"/>
    </source>
</evidence>